<evidence type="ECO:0000313" key="1">
    <source>
        <dbReference type="EMBL" id="AYF74894.1"/>
    </source>
</evidence>
<dbReference type="InterPro" id="IPR012349">
    <property type="entry name" value="Split_barrel_FMN-bd"/>
</dbReference>
<evidence type="ECO:0000313" key="2">
    <source>
        <dbReference type="Proteomes" id="UP000267164"/>
    </source>
</evidence>
<dbReference type="AlphaFoldDB" id="A0A386ZCQ2"/>
<dbReference type="KEGG" id="nyu:D7D52_14630"/>
<dbReference type="InterPro" id="IPR004378">
    <property type="entry name" value="F420H2_quin_Rdtase"/>
</dbReference>
<accession>A0A386ZCQ2</accession>
<dbReference type="Proteomes" id="UP000267164">
    <property type="component" value="Chromosome"/>
</dbReference>
<organism evidence="1 2">
    <name type="scientific">Nocardia yunnanensis</name>
    <dbReference type="NCBI Taxonomy" id="2382165"/>
    <lineage>
        <taxon>Bacteria</taxon>
        <taxon>Bacillati</taxon>
        <taxon>Actinomycetota</taxon>
        <taxon>Actinomycetes</taxon>
        <taxon>Mycobacteriales</taxon>
        <taxon>Nocardiaceae</taxon>
        <taxon>Nocardia</taxon>
    </lineage>
</organism>
<sequence length="114" mass="12847">MRALAHVNRRVTNPLFRVAATRLPGYGNVVHRGRRSGRRFRTPVGLTWHDDELLIALNYGTGSDWVRNVLAAKAFQLEHRGRTILLDAPEIAERDGRPFLRARRTSSAGGYDLA</sequence>
<protein>
    <submittedName>
        <fullName evidence="1">DUF385 domain-containing protein</fullName>
    </submittedName>
</protein>
<reference evidence="1 2" key="1">
    <citation type="submission" date="2018-09" db="EMBL/GenBank/DDBJ databases">
        <title>Nocardia yunnanensis sp. nov., an actinomycete isolated from a soil sample.</title>
        <authorList>
            <person name="Zhang J."/>
        </authorList>
    </citation>
    <scope>NUCLEOTIDE SEQUENCE [LARGE SCALE GENOMIC DNA]</scope>
    <source>
        <strain evidence="1 2">CFHS0054</strain>
    </source>
</reference>
<name>A0A386ZCQ2_9NOCA</name>
<gene>
    <name evidence="1" type="ORF">D7D52_14630</name>
</gene>
<dbReference type="Pfam" id="PF04075">
    <property type="entry name" value="F420H2_quin_red"/>
    <property type="match status" value="1"/>
</dbReference>
<dbReference type="GO" id="GO:0016491">
    <property type="term" value="F:oxidoreductase activity"/>
    <property type="evidence" value="ECO:0007669"/>
    <property type="project" value="InterPro"/>
</dbReference>
<dbReference type="EMBL" id="CP032568">
    <property type="protein sequence ID" value="AYF74894.1"/>
    <property type="molecule type" value="Genomic_DNA"/>
</dbReference>
<dbReference type="OrthoDB" id="3778270at2"/>
<keyword evidence="2" id="KW-1185">Reference proteome</keyword>
<dbReference type="Gene3D" id="2.30.110.10">
    <property type="entry name" value="Electron Transport, Fmn-binding Protein, Chain A"/>
    <property type="match status" value="1"/>
</dbReference>
<proteinExistence type="predicted"/>